<protein>
    <submittedName>
        <fullName evidence="1">Uncharacterized protein</fullName>
    </submittedName>
</protein>
<accession>A0A4P8ICF0</accession>
<dbReference type="EMBL" id="CP040058">
    <property type="protein sequence ID" value="QCP35402.1"/>
    <property type="molecule type" value="Genomic_DNA"/>
</dbReference>
<organism evidence="1 2">
    <name type="scientific">Anaerostipes rhamnosivorans</name>
    <dbReference type="NCBI Taxonomy" id="1229621"/>
    <lineage>
        <taxon>Bacteria</taxon>
        <taxon>Bacillati</taxon>
        <taxon>Bacillota</taxon>
        <taxon>Clostridia</taxon>
        <taxon>Lachnospirales</taxon>
        <taxon>Lachnospiraceae</taxon>
        <taxon>Anaerostipes</taxon>
    </lineage>
</organism>
<reference evidence="1 2" key="1">
    <citation type="submission" date="2019-05" db="EMBL/GenBank/DDBJ databases">
        <title>Complete genome sequencing of Anaerostipes rhamnosivorans.</title>
        <authorList>
            <person name="Bui T.P.N."/>
            <person name="de Vos W.M."/>
        </authorList>
    </citation>
    <scope>NUCLEOTIDE SEQUENCE [LARGE SCALE GENOMIC DNA]</scope>
    <source>
        <strain evidence="1 2">1y2</strain>
    </source>
</reference>
<name>A0A4P8ICF0_9FIRM</name>
<proteinExistence type="predicted"/>
<dbReference type="AlphaFoldDB" id="A0A4P8ICF0"/>
<evidence type="ECO:0000313" key="1">
    <source>
        <dbReference type="EMBL" id="QCP35402.1"/>
    </source>
</evidence>
<keyword evidence="2" id="KW-1185">Reference proteome</keyword>
<dbReference type="Proteomes" id="UP000298653">
    <property type="component" value="Chromosome"/>
</dbReference>
<sequence length="80" mass="9578">MEFDLEKLMYEYYLENEDQNNYLIESSAKFESSLDDLDLDDCFKSKLSDLKTEYGFQCKKQGFHYGYCTALEIMKQLIKQ</sequence>
<evidence type="ECO:0000313" key="2">
    <source>
        <dbReference type="Proteomes" id="UP000298653"/>
    </source>
</evidence>
<dbReference type="RefSeq" id="WP_137328786.1">
    <property type="nucleotide sequence ID" value="NZ_CP040058.1"/>
</dbReference>
<dbReference type="KEGG" id="arf:AR1Y2_1948"/>
<gene>
    <name evidence="1" type="ORF">AR1Y2_1948</name>
</gene>